<keyword evidence="7 10" id="KW-0594">Phospholipid biosynthesis</keyword>
<keyword evidence="5" id="KW-0677">Repeat</keyword>
<evidence type="ECO:0000256" key="4">
    <source>
        <dbReference type="ARBA" id="ARBA00022679"/>
    </source>
</evidence>
<dbReference type="PIRSF" id="PIRSF000850">
    <property type="entry name" value="Phospholipase_D_PSS"/>
    <property type="match status" value="1"/>
</dbReference>
<dbReference type="PANTHER" id="PTHR12586">
    <property type="entry name" value="CDP-DIACYLGLYCEROL--SERINE O-PHOSPHATIDYLTRANSFERASE"/>
    <property type="match status" value="1"/>
</dbReference>
<evidence type="ECO:0000256" key="10">
    <source>
        <dbReference type="RuleBase" id="RU365024"/>
    </source>
</evidence>
<dbReference type="OrthoDB" id="10250191at2759"/>
<dbReference type="PANTHER" id="PTHR12586:SF1">
    <property type="entry name" value="CDP-DIACYLGLYCEROL--GLYCEROL-3-PHOSPHATE 3-PHOSPHATIDYLTRANSFERASE, MITOCHONDRIAL"/>
    <property type="match status" value="1"/>
</dbReference>
<dbReference type="InterPro" id="IPR016270">
    <property type="entry name" value="PGS1"/>
</dbReference>
<evidence type="ECO:0000256" key="2">
    <source>
        <dbReference type="ARBA" id="ARBA00010682"/>
    </source>
</evidence>
<dbReference type="AlphaFoldDB" id="A0A9P7V9T7"/>
<evidence type="ECO:0000256" key="9">
    <source>
        <dbReference type="ARBA" id="ARBA00048586"/>
    </source>
</evidence>
<evidence type="ECO:0000313" key="13">
    <source>
        <dbReference type="Proteomes" id="UP000790833"/>
    </source>
</evidence>
<evidence type="ECO:0000256" key="5">
    <source>
        <dbReference type="ARBA" id="ARBA00022737"/>
    </source>
</evidence>
<dbReference type="Proteomes" id="UP000790833">
    <property type="component" value="Unassembled WGS sequence"/>
</dbReference>
<evidence type="ECO:0000256" key="3">
    <source>
        <dbReference type="ARBA" id="ARBA00022516"/>
    </source>
</evidence>
<dbReference type="SMART" id="SM00155">
    <property type="entry name" value="PLDc"/>
    <property type="match status" value="2"/>
</dbReference>
<keyword evidence="8 10" id="KW-1208">Phospholipid metabolism</keyword>
<dbReference type="CDD" id="cd09135">
    <property type="entry name" value="PLDc_PGS1_euk_1"/>
    <property type="match status" value="1"/>
</dbReference>
<protein>
    <recommendedName>
        <fullName evidence="10">CDP-diacylglycerol--glycerol-3-phosphate 3-phosphatidyltransferase</fullName>
        <ecNumber evidence="10">2.7.8.5</ecNumber>
    </recommendedName>
</protein>
<dbReference type="Gene3D" id="3.30.870.10">
    <property type="entry name" value="Endonuclease Chain A"/>
    <property type="match status" value="2"/>
</dbReference>
<comment type="catalytic activity">
    <reaction evidence="9 10">
        <text>a CDP-1,2-diacyl-sn-glycerol + sn-glycerol 3-phosphate = a 1,2-diacyl-sn-glycero-3-phospho-(1'-sn-glycero-3'-phosphate) + CMP + H(+)</text>
        <dbReference type="Rhea" id="RHEA:12593"/>
        <dbReference type="ChEBI" id="CHEBI:15378"/>
        <dbReference type="ChEBI" id="CHEBI:57597"/>
        <dbReference type="ChEBI" id="CHEBI:58332"/>
        <dbReference type="ChEBI" id="CHEBI:60110"/>
        <dbReference type="ChEBI" id="CHEBI:60377"/>
        <dbReference type="EC" id="2.7.8.5"/>
    </reaction>
</comment>
<evidence type="ECO:0000259" key="11">
    <source>
        <dbReference type="PROSITE" id="PS50035"/>
    </source>
</evidence>
<dbReference type="GeneID" id="66118576"/>
<dbReference type="EMBL" id="JAHMUF010000009">
    <property type="protein sequence ID" value="KAG7194003.1"/>
    <property type="molecule type" value="Genomic_DNA"/>
</dbReference>
<dbReference type="GO" id="GO:0032049">
    <property type="term" value="P:cardiolipin biosynthetic process"/>
    <property type="evidence" value="ECO:0007669"/>
    <property type="project" value="InterPro"/>
</dbReference>
<sequence length="530" mass="60506">MIHNIYNYFFTRATIAKPLASSGTTTARNYSTNNPVVPPKTLHKFHPRLQSIIQQLDGIAPRFPLNKGDIDIITHPEVFYECLKEKIKGAQKRVFLSSLYIGKAQTELASTIEEALSSNDQLKVHILTDCLRGTRESPHKPLSASMLVKLVEKFGKHRVDIRMYHTPHLHGLTKSLAPRRINEGWGLQHMKLYGFDDEIILSGANLSQDYFTDRQDRYYLFKNKPLTDYYFNIQKAVSLISYQLVGASDHMKKTLKLDFRLDWPSANKSCEPHLNIQRFLIDLSYLLEPLLKQQDLGTFEEYDDTHEFDTLVYPISQFTPLMNPQRDHSTEKPAILRILLYLDSPKIKWWFTAGYFNMHPEIQERLLNGAAEGKVITASPLANSFYKSTGVSYYLPEAYLLLAKNFLDSVNAIGKQSLIKVYEWKNGVVNTPGGWSYHAKGLWVTVPDENEPSISVIGSSNYTKRAYLLDLETNAIVVTKDPELKKAMKGEIDNIMEHALQLNAEDFTEEKGRKLSSGVKWAVKLVGDKL</sequence>
<comment type="caution">
    <text evidence="12">The sequence shown here is derived from an EMBL/GenBank/DDBJ whole genome shotgun (WGS) entry which is preliminary data.</text>
</comment>
<dbReference type="EC" id="2.7.8.5" evidence="10"/>
<comment type="pathway">
    <text evidence="1 10">Phospholipid metabolism; phosphatidylglycerol biosynthesis; phosphatidylglycerol from CDP-diacylglycerol: step 1/2.</text>
</comment>
<evidence type="ECO:0000256" key="8">
    <source>
        <dbReference type="ARBA" id="ARBA00023264"/>
    </source>
</evidence>
<dbReference type="PROSITE" id="PS50035">
    <property type="entry name" value="PLD"/>
    <property type="match status" value="1"/>
</dbReference>
<keyword evidence="10" id="KW-0067">ATP-binding</keyword>
<organism evidence="12 13">
    <name type="scientific">Scheffersomyces spartinae</name>
    <dbReference type="NCBI Taxonomy" id="45513"/>
    <lineage>
        <taxon>Eukaryota</taxon>
        <taxon>Fungi</taxon>
        <taxon>Dikarya</taxon>
        <taxon>Ascomycota</taxon>
        <taxon>Saccharomycotina</taxon>
        <taxon>Pichiomycetes</taxon>
        <taxon>Debaryomycetaceae</taxon>
        <taxon>Scheffersomyces</taxon>
    </lineage>
</organism>
<keyword evidence="10" id="KW-0547">Nucleotide-binding</keyword>
<dbReference type="GO" id="GO:0005524">
    <property type="term" value="F:ATP binding"/>
    <property type="evidence" value="ECO:0007669"/>
    <property type="project" value="UniProtKB-KW"/>
</dbReference>
<accession>A0A9P7V9T7</accession>
<keyword evidence="3 10" id="KW-0444">Lipid biosynthesis</keyword>
<comment type="subcellular location">
    <subcellularLocation>
        <location evidence="10">Mitochondrion</location>
    </subcellularLocation>
</comment>
<keyword evidence="13" id="KW-1185">Reference proteome</keyword>
<dbReference type="InterPro" id="IPR001736">
    <property type="entry name" value="PLipase_D/transphosphatidylase"/>
</dbReference>
<evidence type="ECO:0000256" key="6">
    <source>
        <dbReference type="ARBA" id="ARBA00023098"/>
    </source>
</evidence>
<keyword evidence="4 10" id="KW-0808">Transferase</keyword>
<dbReference type="GO" id="GO:0005739">
    <property type="term" value="C:mitochondrion"/>
    <property type="evidence" value="ECO:0007669"/>
    <property type="project" value="UniProtKB-SubCell"/>
</dbReference>
<evidence type="ECO:0000313" key="12">
    <source>
        <dbReference type="EMBL" id="KAG7194003.1"/>
    </source>
</evidence>
<dbReference type="RefSeq" id="XP_043049550.1">
    <property type="nucleotide sequence ID" value="XM_043195845.1"/>
</dbReference>
<comment type="similarity">
    <text evidence="2 10">Belongs to the CDP-alcohol phosphatidyltransferase class-II family.</text>
</comment>
<evidence type="ECO:0000256" key="7">
    <source>
        <dbReference type="ARBA" id="ARBA00023209"/>
    </source>
</evidence>
<dbReference type="GO" id="GO:0008444">
    <property type="term" value="F:CDP-diacylglycerol-glycerol-3-phosphate 3-phosphatidyltransferase activity"/>
    <property type="evidence" value="ECO:0007669"/>
    <property type="project" value="UniProtKB-EC"/>
</dbReference>
<evidence type="ECO:0000256" key="1">
    <source>
        <dbReference type="ARBA" id="ARBA00005042"/>
    </source>
</evidence>
<dbReference type="SUPFAM" id="SSF56024">
    <property type="entry name" value="Phospholipase D/nuclease"/>
    <property type="match status" value="2"/>
</dbReference>
<feature type="domain" description="PLD phosphodiesterase" evidence="11">
    <location>
        <begin position="184"/>
        <end position="210"/>
    </location>
</feature>
<keyword evidence="6 10" id="KW-0443">Lipid metabolism</keyword>
<name>A0A9P7V9T7_9ASCO</name>
<keyword evidence="10" id="KW-0496">Mitochondrion</keyword>
<dbReference type="CDD" id="cd09137">
    <property type="entry name" value="PLDc_PGS1_euk_2"/>
    <property type="match status" value="1"/>
</dbReference>
<reference evidence="12" key="1">
    <citation type="submission" date="2021-03" db="EMBL/GenBank/DDBJ databases">
        <authorList>
            <person name="Palmer J.M."/>
        </authorList>
    </citation>
    <scope>NUCLEOTIDE SEQUENCE</scope>
    <source>
        <strain evidence="12">ARV_011</strain>
    </source>
</reference>
<comment type="function">
    <text evidence="10">Functions in the biosynthesis of the anionic phospholipids phosphatidylglycerol and cardiolipin.</text>
</comment>
<gene>
    <name evidence="12" type="primary">PGS1</name>
    <name evidence="12" type="ORF">KQ657_005202</name>
</gene>
<proteinExistence type="inferred from homology"/>